<feature type="binding site" evidence="5">
    <location>
        <position position="45"/>
    </location>
    <ligand>
        <name>S-adenosyl-L-methionine</name>
        <dbReference type="ChEBI" id="CHEBI:59789"/>
    </ligand>
</feature>
<dbReference type="GO" id="GO:0005737">
    <property type="term" value="C:cytoplasm"/>
    <property type="evidence" value="ECO:0007669"/>
    <property type="project" value="TreeGrafter"/>
</dbReference>
<dbReference type="InterPro" id="IPR029063">
    <property type="entry name" value="SAM-dependent_MTases_sf"/>
</dbReference>
<evidence type="ECO:0000256" key="3">
    <source>
        <dbReference type="ARBA" id="ARBA00022691"/>
    </source>
</evidence>
<evidence type="ECO:0000313" key="7">
    <source>
        <dbReference type="EMBL" id="VDI68497.1"/>
    </source>
</evidence>
<keyword evidence="3 5" id="KW-0949">S-adenosyl-L-methionine</keyword>
<dbReference type="GO" id="GO:0005634">
    <property type="term" value="C:nucleus"/>
    <property type="evidence" value="ECO:0007669"/>
    <property type="project" value="TreeGrafter"/>
</dbReference>
<feature type="binding site" evidence="5">
    <location>
        <position position="18"/>
    </location>
    <ligand>
        <name>S-adenosyl-L-methionine</name>
        <dbReference type="ChEBI" id="CHEBI:59789"/>
    </ligand>
</feature>
<keyword evidence="8" id="KW-1185">Reference proteome</keyword>
<keyword evidence="4 5" id="KW-0694">RNA-binding</keyword>
<dbReference type="PRINTS" id="PR02008">
    <property type="entry name" value="RCMTFAMILY"/>
</dbReference>
<accession>A0A8B6GT13</accession>
<feature type="active site" description="Nucleophile" evidence="5">
    <location>
        <position position="123"/>
    </location>
</feature>
<dbReference type="GO" id="GO:0016428">
    <property type="term" value="F:tRNA (cytidine-5-)-methyltransferase activity"/>
    <property type="evidence" value="ECO:0007669"/>
    <property type="project" value="TreeGrafter"/>
</dbReference>
<comment type="similarity">
    <text evidence="5">Belongs to the class I-like SAM-binding methyltransferase superfamily. RsmB/NOP family.</text>
</comment>
<comment type="caution">
    <text evidence="7">The sequence shown here is derived from an EMBL/GenBank/DDBJ whole genome shotgun (WGS) entry which is preliminary data.</text>
</comment>
<dbReference type="OrthoDB" id="6093671at2759"/>
<reference evidence="7" key="1">
    <citation type="submission" date="2018-11" db="EMBL/GenBank/DDBJ databases">
        <authorList>
            <person name="Alioto T."/>
            <person name="Alioto T."/>
        </authorList>
    </citation>
    <scope>NUCLEOTIDE SEQUENCE</scope>
</reference>
<evidence type="ECO:0000256" key="2">
    <source>
        <dbReference type="ARBA" id="ARBA00022679"/>
    </source>
</evidence>
<feature type="binding site" evidence="5">
    <location>
        <position position="70"/>
    </location>
    <ligand>
        <name>S-adenosyl-L-methionine</name>
        <dbReference type="ChEBI" id="CHEBI:59789"/>
    </ligand>
</feature>
<comment type="caution">
    <text evidence="5">Lacks conserved residue(s) required for the propagation of feature annotation.</text>
</comment>
<dbReference type="GO" id="GO:0030488">
    <property type="term" value="P:tRNA methylation"/>
    <property type="evidence" value="ECO:0007669"/>
    <property type="project" value="TreeGrafter"/>
</dbReference>
<evidence type="ECO:0000256" key="4">
    <source>
        <dbReference type="ARBA" id="ARBA00022884"/>
    </source>
</evidence>
<name>A0A8B6GT13_MYTGA</name>
<dbReference type="PANTHER" id="PTHR22808">
    <property type="entry name" value="NCL1 YEAST -RELATED NOL1/NOP2/FMU SUN DOMAIN-CONTAINING"/>
    <property type="match status" value="1"/>
</dbReference>
<proteinExistence type="inferred from homology"/>
<dbReference type="InterPro" id="IPR001678">
    <property type="entry name" value="MeTrfase_RsmB-F_NOP2_dom"/>
</dbReference>
<dbReference type="EC" id="2.1.1.203" evidence="7"/>
<dbReference type="InterPro" id="IPR023267">
    <property type="entry name" value="RCMT"/>
</dbReference>
<gene>
    <name evidence="7" type="ORF">MGAL_10B030789</name>
</gene>
<evidence type="ECO:0000256" key="5">
    <source>
        <dbReference type="PROSITE-ProRule" id="PRU01023"/>
    </source>
</evidence>
<evidence type="ECO:0000259" key="6">
    <source>
        <dbReference type="PROSITE" id="PS51686"/>
    </source>
</evidence>
<evidence type="ECO:0000256" key="1">
    <source>
        <dbReference type="ARBA" id="ARBA00022603"/>
    </source>
</evidence>
<evidence type="ECO:0000313" key="8">
    <source>
        <dbReference type="Proteomes" id="UP000596742"/>
    </source>
</evidence>
<dbReference type="AlphaFoldDB" id="A0A8B6GT13"/>
<feature type="domain" description="SAM-dependent MTase RsmB/NOP-type" evidence="6">
    <location>
        <begin position="1"/>
        <end position="193"/>
    </location>
</feature>
<dbReference type="GO" id="GO:0000049">
    <property type="term" value="F:tRNA binding"/>
    <property type="evidence" value="ECO:0007669"/>
    <property type="project" value="TreeGrafter"/>
</dbReference>
<dbReference type="InterPro" id="IPR049560">
    <property type="entry name" value="MeTrfase_RsmB-F_NOP2_cat"/>
</dbReference>
<dbReference type="PROSITE" id="PS51686">
    <property type="entry name" value="SAM_MT_RSMB_NOP"/>
    <property type="match status" value="1"/>
</dbReference>
<keyword evidence="2 5" id="KW-0808">Transferase</keyword>
<dbReference type="Pfam" id="PF01189">
    <property type="entry name" value="Methyltr_RsmB-F"/>
    <property type="match status" value="1"/>
</dbReference>
<protein>
    <submittedName>
        <fullName evidence="7">tRNA (Cytosine34-C5)-methyltransferase</fullName>
        <ecNumber evidence="7">2.1.1.203</ecNumber>
    </submittedName>
</protein>
<dbReference type="Gene3D" id="3.40.50.150">
    <property type="entry name" value="Vaccinia Virus protein VP39"/>
    <property type="match status" value="1"/>
</dbReference>
<dbReference type="SUPFAM" id="SSF53335">
    <property type="entry name" value="S-adenosyl-L-methionine-dependent methyltransferases"/>
    <property type="match status" value="1"/>
</dbReference>
<sequence>MSQVSMVYLAEGYVIANDVCNKRCYLMVHQVKRLQSPCCAIVNHDATTLPNIRIGEGIKDFVQYDRVLCDVPCSGDGTLRKNVDIWSRWNANIGPNLHKVQMKILKRGLELLAVGGRLVYSTCSLNPVENEAIIASMMEKCKGCIELIDVSSQLPNLKYNNGLSSWKKMELMSNLEETRNKGYSHFEGSMFPPDNARDFNLERCARVPRSYRVSNRVISLWCCESSVACHDALSPPDLGDVCVSLLGGRFKQWIVSVWSQKPVRVLFAVLRPISSKVSPRRDRPSENSTERVKTPNALLFPLPDKALTESQPLKA</sequence>
<dbReference type="PANTHER" id="PTHR22808:SF1">
    <property type="entry name" value="RNA CYTOSINE-C(5)-METHYLTRANSFERASE NSUN2-RELATED"/>
    <property type="match status" value="1"/>
</dbReference>
<organism evidence="7 8">
    <name type="scientific">Mytilus galloprovincialis</name>
    <name type="common">Mediterranean mussel</name>
    <dbReference type="NCBI Taxonomy" id="29158"/>
    <lineage>
        <taxon>Eukaryota</taxon>
        <taxon>Metazoa</taxon>
        <taxon>Spiralia</taxon>
        <taxon>Lophotrochozoa</taxon>
        <taxon>Mollusca</taxon>
        <taxon>Bivalvia</taxon>
        <taxon>Autobranchia</taxon>
        <taxon>Pteriomorphia</taxon>
        <taxon>Mytilida</taxon>
        <taxon>Mytiloidea</taxon>
        <taxon>Mytilidae</taxon>
        <taxon>Mytilinae</taxon>
        <taxon>Mytilus</taxon>
    </lineage>
</organism>
<keyword evidence="1 5" id="KW-0489">Methyltransferase</keyword>
<dbReference type="EMBL" id="UYJE01008923">
    <property type="protein sequence ID" value="VDI68497.1"/>
    <property type="molecule type" value="Genomic_DNA"/>
</dbReference>
<dbReference type="Proteomes" id="UP000596742">
    <property type="component" value="Unassembled WGS sequence"/>
</dbReference>